<reference evidence="3 5" key="2">
    <citation type="submission" date="2018-06" db="EMBL/GenBank/DDBJ databases">
        <authorList>
            <consortium name="Pathogen Informatics"/>
            <person name="Doyle S."/>
        </authorList>
    </citation>
    <scope>NUCLEOTIDE SEQUENCE [LARGE SCALE GENOMIC DNA]</scope>
    <source>
        <strain evidence="3 5">NCTC12376</strain>
    </source>
</reference>
<dbReference type="RefSeq" id="WP_058473989.1">
    <property type="nucleotide sequence ID" value="NZ_CAAAIL010000022.1"/>
</dbReference>
<proteinExistence type="predicted"/>
<dbReference type="STRING" id="45072.Lqua_1815"/>
<organism evidence="3 5">
    <name type="scientific">Legionella quateirensis</name>
    <dbReference type="NCBI Taxonomy" id="45072"/>
    <lineage>
        <taxon>Bacteria</taxon>
        <taxon>Pseudomonadati</taxon>
        <taxon>Pseudomonadota</taxon>
        <taxon>Gammaproteobacteria</taxon>
        <taxon>Legionellales</taxon>
        <taxon>Legionellaceae</taxon>
        <taxon>Legionella</taxon>
    </lineage>
</organism>
<evidence type="ECO:0000313" key="5">
    <source>
        <dbReference type="Proteomes" id="UP000254230"/>
    </source>
</evidence>
<evidence type="ECO:0000313" key="4">
    <source>
        <dbReference type="Proteomes" id="UP000054639"/>
    </source>
</evidence>
<dbReference type="Proteomes" id="UP000254230">
    <property type="component" value="Unassembled WGS sequence"/>
</dbReference>
<name>A0A378KUW4_9GAMM</name>
<dbReference type="Proteomes" id="UP000054639">
    <property type="component" value="Unassembled WGS sequence"/>
</dbReference>
<sequence>MPNFYEHLDQIEALLENNLTINELGNGLLTVNDHLIDTNQQFEMLSPDFFFGSASDNPTVKAYQLFFQKMGILPLTTPEIPLIRDIPLRMKTHSNLSSQQAICARFLEDTILANNLSMLFRDEYQELYQEISLCMRNKRHPIERKKITTDDEGNSLDSGGYFVELHQINGLNLWLRTANSTENTDIESAIKNSLQDSINTDRIVASLKFKLLEKNRVAFNVRGVSKLLESTNDLRNLGGGHQHFLILDRNTKTIYAINNTIGATDEDPLSFKHQIELFLKSLGDHTEYTFRFIQGKSRQPDSQSYLSQVCNISQFCHYAAILSGIQINQLRDTVPPKVTTLMYLLQYAVINQDKELSTILDGVIKTINPHPIEQLTAHQDEPNIVQTREQTINPQSMSRQLDSQSVRNDQLQQDSASSNPEQDKLIKIIDILINNIHHQRNGRQTSRNSHWKTSLFEKIKQELQKETALSNDKVPHWINEIHKVCSQKRNSLHFWATPHSVKEFERLLVEQKIDADCCDAGIKVK</sequence>
<dbReference type="EMBL" id="LNYR01000022">
    <property type="protein sequence ID" value="KTD48286.1"/>
    <property type="molecule type" value="Genomic_DNA"/>
</dbReference>
<evidence type="ECO:0000256" key="1">
    <source>
        <dbReference type="SAM" id="MobiDB-lite"/>
    </source>
</evidence>
<reference evidence="2 4" key="1">
    <citation type="submission" date="2015-11" db="EMBL/GenBank/DDBJ databases">
        <title>Genomic analysis of 38 Legionella species identifies large and diverse effector repertoires.</title>
        <authorList>
            <person name="Burstein D."/>
            <person name="Amaro F."/>
            <person name="Zusman T."/>
            <person name="Lifshitz Z."/>
            <person name="Cohen O."/>
            <person name="Gilbert J.A."/>
            <person name="Pupko T."/>
            <person name="Shuman H.A."/>
            <person name="Segal G."/>
        </authorList>
    </citation>
    <scope>NUCLEOTIDE SEQUENCE [LARGE SCALE GENOMIC DNA]</scope>
    <source>
        <strain evidence="2 4">ATCC 49507</strain>
    </source>
</reference>
<dbReference type="EMBL" id="UGOW01000001">
    <property type="protein sequence ID" value="STY18385.1"/>
    <property type="molecule type" value="Genomic_DNA"/>
</dbReference>
<dbReference type="AlphaFoldDB" id="A0A378KUW4"/>
<evidence type="ECO:0000313" key="3">
    <source>
        <dbReference type="EMBL" id="STY18385.1"/>
    </source>
</evidence>
<accession>A0A378KUW4</accession>
<gene>
    <name evidence="2" type="ORF">Lqua_1815</name>
    <name evidence="3" type="ORF">NCTC12376_02204</name>
</gene>
<feature type="region of interest" description="Disordered" evidence="1">
    <location>
        <begin position="392"/>
        <end position="421"/>
    </location>
</feature>
<protein>
    <submittedName>
        <fullName evidence="3">Uncharacterized protein</fullName>
    </submittedName>
</protein>
<feature type="compositionally biased region" description="Polar residues" evidence="1">
    <location>
        <begin position="392"/>
        <end position="420"/>
    </location>
</feature>
<evidence type="ECO:0000313" key="2">
    <source>
        <dbReference type="EMBL" id="KTD48286.1"/>
    </source>
</evidence>
<keyword evidence="4" id="KW-1185">Reference proteome</keyword>
<dbReference type="OrthoDB" id="5654426at2"/>